<evidence type="ECO:0000256" key="3">
    <source>
        <dbReference type="ARBA" id="ARBA00022475"/>
    </source>
</evidence>
<feature type="transmembrane region" description="Helical" evidence="7">
    <location>
        <begin position="360"/>
        <end position="382"/>
    </location>
</feature>
<accession>F9D2I9</accession>
<keyword evidence="5 7" id="KW-1133">Transmembrane helix</keyword>
<keyword evidence="3" id="KW-1003">Cell membrane</keyword>
<organism evidence="8 9">
    <name type="scientific">Prevotella dentalis (strain ATCC 49559 / DSM 3688 / JCM 13448 / NCTC 12043 / ES 2772)</name>
    <name type="common">Mitsuokella dentalis</name>
    <dbReference type="NCBI Taxonomy" id="908937"/>
    <lineage>
        <taxon>Bacteria</taxon>
        <taxon>Pseudomonadati</taxon>
        <taxon>Bacteroidota</taxon>
        <taxon>Bacteroidia</taxon>
        <taxon>Bacteroidales</taxon>
        <taxon>Prevotellaceae</taxon>
        <taxon>Prevotella</taxon>
    </lineage>
</organism>
<feature type="transmembrane region" description="Helical" evidence="7">
    <location>
        <begin position="153"/>
        <end position="176"/>
    </location>
</feature>
<name>F9D2I9_PREDD</name>
<dbReference type="eggNOG" id="COG2244">
    <property type="taxonomic scope" value="Bacteria"/>
</dbReference>
<dbReference type="InterPro" id="IPR050833">
    <property type="entry name" value="Poly_Biosynth_Transport"/>
</dbReference>
<protein>
    <submittedName>
        <fullName evidence="8">Lipopolysaccharide biosynthesis protein</fullName>
    </submittedName>
</protein>
<evidence type="ECO:0000313" key="8">
    <source>
        <dbReference type="EMBL" id="EGQ15652.1"/>
    </source>
</evidence>
<reference evidence="8 9" key="1">
    <citation type="submission" date="2011-04" db="EMBL/GenBank/DDBJ databases">
        <authorList>
            <person name="Muzny D."/>
            <person name="Qin X."/>
            <person name="Deng J."/>
            <person name="Jiang H."/>
            <person name="Liu Y."/>
            <person name="Qu J."/>
            <person name="Song X.-Z."/>
            <person name="Zhang L."/>
            <person name="Thornton R."/>
            <person name="Coyle M."/>
            <person name="Francisco L."/>
            <person name="Jackson L."/>
            <person name="Javaid M."/>
            <person name="Korchina V."/>
            <person name="Kovar C."/>
            <person name="Mata R."/>
            <person name="Mathew T."/>
            <person name="Ngo R."/>
            <person name="Nguyen L."/>
            <person name="Nguyen N."/>
            <person name="Okwuonu G."/>
            <person name="Ongeri F."/>
            <person name="Pham C."/>
            <person name="Simmons D."/>
            <person name="Wilczek-Boney K."/>
            <person name="Hale W."/>
            <person name="Jakkamsetti A."/>
            <person name="Pham P."/>
            <person name="Ruth R."/>
            <person name="San Lucas F."/>
            <person name="Warren J."/>
            <person name="Zhang J."/>
            <person name="Zhao Z."/>
            <person name="Zhou C."/>
            <person name="Zhu D."/>
            <person name="Lee S."/>
            <person name="Bess C."/>
            <person name="Blankenburg K."/>
            <person name="Forbes L."/>
            <person name="Fu Q."/>
            <person name="Gubbala S."/>
            <person name="Hirani K."/>
            <person name="Jayaseelan J.C."/>
            <person name="Lara F."/>
            <person name="Munidasa M."/>
            <person name="Palculict T."/>
            <person name="Patil S."/>
            <person name="Pu L.-L."/>
            <person name="Saada N."/>
            <person name="Tang L."/>
            <person name="Weissenberger G."/>
            <person name="Zhu Y."/>
            <person name="Hemphill L."/>
            <person name="Shang Y."/>
            <person name="Youmans B."/>
            <person name="Ayvaz T."/>
            <person name="Ross M."/>
            <person name="Santibanez J."/>
            <person name="Aqrawi P."/>
            <person name="Gross S."/>
            <person name="Joshi V."/>
            <person name="Fowler G."/>
            <person name="Nazareth L."/>
            <person name="Reid J."/>
            <person name="Worley K."/>
            <person name="Petrosino J."/>
            <person name="Highlander S."/>
            <person name="Gibbs R."/>
        </authorList>
    </citation>
    <scope>NUCLEOTIDE SEQUENCE [LARGE SCALE GENOMIC DNA]</scope>
    <source>
        <strain evidence="8 9">DSM 3688</strain>
    </source>
</reference>
<feature type="transmembrane region" description="Helical" evidence="7">
    <location>
        <begin position="294"/>
        <end position="313"/>
    </location>
</feature>
<feature type="transmembrane region" description="Helical" evidence="7">
    <location>
        <begin position="49"/>
        <end position="75"/>
    </location>
</feature>
<feature type="transmembrane region" description="Helical" evidence="7">
    <location>
        <begin position="21"/>
        <end position="43"/>
    </location>
</feature>
<comment type="similarity">
    <text evidence="2">Belongs to the polysaccharide synthase family.</text>
</comment>
<feature type="transmembrane region" description="Helical" evidence="7">
    <location>
        <begin position="87"/>
        <end position="108"/>
    </location>
</feature>
<evidence type="ECO:0000256" key="1">
    <source>
        <dbReference type="ARBA" id="ARBA00004651"/>
    </source>
</evidence>
<proteinExistence type="inferred from homology"/>
<sequence>MHQGKMESLKEKTAKGLFWGGLNSGLQQAIGLAFGIVLARLLAPSDYGMMAMISVFSLIANTLQNSGFSTALVNIKEPSDRDYNSVFWFNIIVGLSAYAVLFCCAPLIADYYHTDKIVPLSRYAFLGFVLASFGTVQNAWLFKNLRAKQQAKAGILSVIVSSTVGAACAFNGWAYWSLATQSNVFVLCNTLMAWHYSAWRPSMRHISFGPVRRMFRFSFKILATTITNQVNNNILNILLGHYFSAHDTGNYNQAYQWNSKCYYLVQSMANQVAQPVLVNLRDERGRQLNALRKMMRFTAFVSFPLLFGFGLVAREFIVLAITAKWLASAEMIQILCVSGATMPLYTLLSNLIISKGRSDIFFWCTLALGLVQVAVMLLIWPWGIRVMVVAYTAINVAWLFVWHAFVWRLAGYTPAMFLRDTLPFALAALAVMAAVHLVTAPIASLPLLLVSRMALAAVLYYAVMRVAGARILMECQRYILSKIHKQ</sequence>
<comment type="caution">
    <text evidence="8">The sequence shown here is derived from an EMBL/GenBank/DDBJ whole genome shotgun (WGS) entry which is preliminary data.</text>
</comment>
<comment type="subcellular location">
    <subcellularLocation>
        <location evidence="1">Cell membrane</location>
        <topology evidence="1">Multi-pass membrane protein</topology>
    </subcellularLocation>
</comment>
<feature type="transmembrane region" description="Helical" evidence="7">
    <location>
        <begin position="325"/>
        <end position="348"/>
    </location>
</feature>
<evidence type="ECO:0000256" key="5">
    <source>
        <dbReference type="ARBA" id="ARBA00022989"/>
    </source>
</evidence>
<dbReference type="CDD" id="cd13127">
    <property type="entry name" value="MATE_tuaB_like"/>
    <property type="match status" value="1"/>
</dbReference>
<evidence type="ECO:0000256" key="6">
    <source>
        <dbReference type="ARBA" id="ARBA00023136"/>
    </source>
</evidence>
<evidence type="ECO:0000256" key="4">
    <source>
        <dbReference type="ARBA" id="ARBA00022692"/>
    </source>
</evidence>
<gene>
    <name evidence="8" type="ORF">HMPREF9136_1017</name>
</gene>
<evidence type="ECO:0000313" key="9">
    <source>
        <dbReference type="Proteomes" id="UP000007820"/>
    </source>
</evidence>
<dbReference type="Pfam" id="PF13440">
    <property type="entry name" value="Polysacc_synt_3"/>
    <property type="match status" value="1"/>
</dbReference>
<feature type="transmembrane region" description="Helical" evidence="7">
    <location>
        <begin position="422"/>
        <end position="439"/>
    </location>
</feature>
<dbReference type="PANTHER" id="PTHR30250">
    <property type="entry name" value="PST FAMILY PREDICTED COLANIC ACID TRANSPORTER"/>
    <property type="match status" value="1"/>
</dbReference>
<dbReference type="AlphaFoldDB" id="F9D2I9"/>
<feature type="transmembrane region" description="Helical" evidence="7">
    <location>
        <begin position="445"/>
        <end position="463"/>
    </location>
</feature>
<evidence type="ECO:0000256" key="7">
    <source>
        <dbReference type="SAM" id="Phobius"/>
    </source>
</evidence>
<dbReference type="STRING" id="908937.Prede_1151"/>
<keyword evidence="4 7" id="KW-0812">Transmembrane</keyword>
<dbReference type="Proteomes" id="UP000007820">
    <property type="component" value="Unassembled WGS sequence"/>
</dbReference>
<dbReference type="GO" id="GO:0005886">
    <property type="term" value="C:plasma membrane"/>
    <property type="evidence" value="ECO:0007669"/>
    <property type="project" value="UniProtKB-SubCell"/>
</dbReference>
<dbReference type="EMBL" id="AFPW01000013">
    <property type="protein sequence ID" value="EGQ15652.1"/>
    <property type="molecule type" value="Genomic_DNA"/>
</dbReference>
<evidence type="ECO:0000256" key="2">
    <source>
        <dbReference type="ARBA" id="ARBA00007430"/>
    </source>
</evidence>
<keyword evidence="6 7" id="KW-0472">Membrane</keyword>
<feature type="transmembrane region" description="Helical" evidence="7">
    <location>
        <begin position="182"/>
        <end position="199"/>
    </location>
</feature>
<feature type="transmembrane region" description="Helical" evidence="7">
    <location>
        <begin position="388"/>
        <end position="410"/>
    </location>
</feature>
<feature type="transmembrane region" description="Helical" evidence="7">
    <location>
        <begin position="120"/>
        <end position="141"/>
    </location>
</feature>
<dbReference type="PANTHER" id="PTHR30250:SF10">
    <property type="entry name" value="LIPOPOLYSACCHARIDE BIOSYNTHESIS PROTEIN WZXC"/>
    <property type="match status" value="1"/>
</dbReference>